<dbReference type="RefSeq" id="WP_034676145.1">
    <property type="nucleotide sequence ID" value="NZ_FPAP01000001.1"/>
</dbReference>
<feature type="signal peptide" evidence="1">
    <location>
        <begin position="1"/>
        <end position="19"/>
    </location>
</feature>
<feature type="chain" id="PRO_5001800788" description="DUF4878 domain-containing protein" evidence="1">
    <location>
        <begin position="20"/>
        <end position="191"/>
    </location>
</feature>
<dbReference type="AlphaFoldDB" id="A0A085Z9G2"/>
<dbReference type="OrthoDB" id="982449at2"/>
<accession>A0A085Z9G2</accession>
<protein>
    <recommendedName>
        <fullName evidence="4">DUF4878 domain-containing protein</fullName>
    </recommendedName>
</protein>
<evidence type="ECO:0000313" key="3">
    <source>
        <dbReference type="Proteomes" id="UP000028713"/>
    </source>
</evidence>
<sequence>MKTRFITALFILFSLISFAQTKANAEDQSIRKSLVYFANTIKYKKIDQTVDCFYPKFFTVVNKEQFTQMLNMTYNNPFVKIDVLDMKFASVGKPELVDGENFSITSYYLKLKADVSSMNEEMKKSISEMLTKKYGKGSVEYLAKEGAYVINAPMKMVAVSKDKKNWKVVFADAEYKKQLEKVLPKKILDKL</sequence>
<keyword evidence="3" id="KW-1185">Reference proteome</keyword>
<dbReference type="eggNOG" id="COG4319">
    <property type="taxonomic scope" value="Bacteria"/>
</dbReference>
<dbReference type="STRING" id="236814.IX39_10785"/>
<dbReference type="Proteomes" id="UP000028713">
    <property type="component" value="Unassembled WGS sequence"/>
</dbReference>
<reference evidence="2 3" key="1">
    <citation type="submission" date="2014-07" db="EMBL/GenBank/DDBJ databases">
        <title>Genome of Chryseobacterium formosense LMG 24722.</title>
        <authorList>
            <person name="Pipes S.E."/>
            <person name="Stropko S.J."/>
            <person name="Newman J.D."/>
        </authorList>
    </citation>
    <scope>NUCLEOTIDE SEQUENCE [LARGE SCALE GENOMIC DNA]</scope>
    <source>
        <strain evidence="2 3">LMG 24722</strain>
    </source>
</reference>
<proteinExistence type="predicted"/>
<evidence type="ECO:0000313" key="2">
    <source>
        <dbReference type="EMBL" id="KFF01076.1"/>
    </source>
</evidence>
<evidence type="ECO:0000256" key="1">
    <source>
        <dbReference type="SAM" id="SignalP"/>
    </source>
</evidence>
<comment type="caution">
    <text evidence="2">The sequence shown here is derived from an EMBL/GenBank/DDBJ whole genome shotgun (WGS) entry which is preliminary data.</text>
</comment>
<name>A0A085Z9G2_9FLAO</name>
<gene>
    <name evidence="2" type="ORF">IX39_10785</name>
</gene>
<keyword evidence="1" id="KW-0732">Signal</keyword>
<evidence type="ECO:0008006" key="4">
    <source>
        <dbReference type="Google" id="ProtNLM"/>
    </source>
</evidence>
<organism evidence="2 3">
    <name type="scientific">Chryseobacterium formosense</name>
    <dbReference type="NCBI Taxonomy" id="236814"/>
    <lineage>
        <taxon>Bacteria</taxon>
        <taxon>Pseudomonadati</taxon>
        <taxon>Bacteroidota</taxon>
        <taxon>Flavobacteriia</taxon>
        <taxon>Flavobacteriales</taxon>
        <taxon>Weeksellaceae</taxon>
        <taxon>Chryseobacterium group</taxon>
        <taxon>Chryseobacterium</taxon>
    </lineage>
</organism>
<dbReference type="EMBL" id="JPRP01000001">
    <property type="protein sequence ID" value="KFF01076.1"/>
    <property type="molecule type" value="Genomic_DNA"/>
</dbReference>